<feature type="site" description="Interaction with DNA" evidence="10">
    <location>
        <position position="155"/>
    </location>
</feature>
<evidence type="ECO:0000313" key="14">
    <source>
        <dbReference type="EMBL" id="KKR23656.1"/>
    </source>
</evidence>
<dbReference type="SMART" id="SM00493">
    <property type="entry name" value="TOPRIM"/>
    <property type="match status" value="1"/>
</dbReference>
<dbReference type="SMART" id="SM00437">
    <property type="entry name" value="TOP1Ac"/>
    <property type="match status" value="1"/>
</dbReference>
<dbReference type="InterPro" id="IPR005733">
    <property type="entry name" value="TopoI_bac-type"/>
</dbReference>
<sequence>MNLVIVESPTKAKTISRFVGTDFVVKSSFGHIRDLPKGDLGIDTENDFTPKYVIPTKSRKTVSELKKLAEKADKIILATDEDREGEAISWHLIKALGIEKSKKDTERIVFHEITKTAINHALEHPRELDQNLVDAQQARRILDRLVGYKLSPFLWKKVARGLSAGRVQSVAVRLIVEKEREIEKFKADEYWDIQAKFKTDNREFDAFLNKISDKTVDKLEIKTEGEAQKILTDLKDAKYIISSVDKNETTRAPFAPFTTSTLQQDAARKLHFSAKQTMMLAQRLYEGIELGDEGSIGLITYMRTDSQNLSEESLVGARDYITKNLGAQYHELKKYQTKSKSAQEAHEAVRPTDPHRTPDSIKAYLSAQEFKLYNLIWRRFIASQMPKAIFDATSIDIGAGKYNFRANGSTIKFDGFLKIYPVKITENDLPIVKQGNELELVGLTPEQHFTKPPARFNEASLIKTLEKEGIGRPSTYAPIISTIVARNYVTKDPSRYFHPTEIGIMVNDVLVKHFPTIVDIGFTSKMEEELDAIALGEMQWIPVIKEFYMPFDKNLKEKYEEVTKEEVTNIEDVGVDCDKCGSKMIYKMGRFGRFAACSNFPTCKNILKDKKDKEPEEETGEICEKDGGKMVFRKGRFGKFIACANYPKCKNTKKIARNPTLEKADKIAEKENDDRAWAEATEDKEDKEEE</sequence>
<dbReference type="InterPro" id="IPR028612">
    <property type="entry name" value="Topoisom_1_IA"/>
</dbReference>
<feature type="region of interest" description="Disordered" evidence="11">
    <location>
        <begin position="660"/>
        <end position="690"/>
    </location>
</feature>
<dbReference type="SUPFAM" id="SSF56712">
    <property type="entry name" value="Prokaryotic type I DNA topoisomerase"/>
    <property type="match status" value="1"/>
</dbReference>
<feature type="domain" description="Toprim" evidence="12">
    <location>
        <begin position="1"/>
        <end position="113"/>
    </location>
</feature>
<evidence type="ECO:0000256" key="2">
    <source>
        <dbReference type="ARBA" id="ARBA00009446"/>
    </source>
</evidence>
<evidence type="ECO:0000256" key="4">
    <source>
        <dbReference type="ARBA" id="ARBA00022771"/>
    </source>
</evidence>
<evidence type="ECO:0000256" key="3">
    <source>
        <dbReference type="ARBA" id="ARBA00022723"/>
    </source>
</evidence>
<dbReference type="InterPro" id="IPR006171">
    <property type="entry name" value="TOPRIM_dom"/>
</dbReference>
<dbReference type="InterPro" id="IPR013825">
    <property type="entry name" value="Topo_IA_cen_sub2"/>
</dbReference>
<evidence type="ECO:0000259" key="12">
    <source>
        <dbReference type="PROSITE" id="PS50880"/>
    </source>
</evidence>
<dbReference type="Gene3D" id="2.70.20.10">
    <property type="entry name" value="Topoisomerase I, domain 3"/>
    <property type="match status" value="1"/>
</dbReference>
<comment type="caution">
    <text evidence="14">The sequence shown here is derived from an EMBL/GenBank/DDBJ whole genome shotgun (WGS) entry which is preliminary data.</text>
</comment>
<dbReference type="InterPro" id="IPR023406">
    <property type="entry name" value="Topo_IA_AS"/>
</dbReference>
<feature type="site" description="Interaction with DNA" evidence="10">
    <location>
        <position position="31"/>
    </location>
</feature>
<dbReference type="InterPro" id="IPR003601">
    <property type="entry name" value="Topo_IA_2"/>
</dbReference>
<feature type="site" description="Interaction with DNA" evidence="10">
    <location>
        <position position="143"/>
    </location>
</feature>
<dbReference type="HAMAP" id="MF_00952">
    <property type="entry name" value="Topoisom_1_prok"/>
    <property type="match status" value="1"/>
</dbReference>
<feature type="active site" description="O-(5'-phospho-DNA)-tyrosine intermediate" evidence="10">
    <location>
        <position position="301"/>
    </location>
</feature>
<dbReference type="PANTHER" id="PTHR42785:SF1">
    <property type="entry name" value="DNA TOPOISOMERASE"/>
    <property type="match status" value="1"/>
</dbReference>
<accession>A0A0G0PER4</accession>
<dbReference type="PRINTS" id="PR00417">
    <property type="entry name" value="PRTPISMRASEI"/>
</dbReference>
<dbReference type="CDD" id="cd03363">
    <property type="entry name" value="TOPRIM_TopoIA_TopoI"/>
    <property type="match status" value="1"/>
</dbReference>
<dbReference type="EC" id="5.6.2.1" evidence="10"/>
<dbReference type="Gene3D" id="3.30.65.10">
    <property type="entry name" value="Bacterial Topoisomerase I, domain 1"/>
    <property type="match status" value="2"/>
</dbReference>
<reference evidence="14 15" key="1">
    <citation type="journal article" date="2015" name="Nature">
        <title>rRNA introns, odd ribosomes, and small enigmatic genomes across a large radiation of phyla.</title>
        <authorList>
            <person name="Brown C.T."/>
            <person name="Hug L.A."/>
            <person name="Thomas B.C."/>
            <person name="Sharon I."/>
            <person name="Castelle C.J."/>
            <person name="Singh A."/>
            <person name="Wilkins M.J."/>
            <person name="Williams K.H."/>
            <person name="Banfield J.F."/>
        </authorList>
    </citation>
    <scope>NUCLEOTIDE SEQUENCE [LARGE SCALE GENOMIC DNA]</scope>
</reference>
<dbReference type="Pfam" id="PF01396">
    <property type="entry name" value="Zn_ribbon_Top1"/>
    <property type="match status" value="2"/>
</dbReference>
<feature type="site" description="Interaction with DNA" evidence="10">
    <location>
        <position position="139"/>
    </location>
</feature>
<dbReference type="GO" id="GO:0003677">
    <property type="term" value="F:DNA binding"/>
    <property type="evidence" value="ECO:0007669"/>
    <property type="project" value="UniProtKB-KW"/>
</dbReference>
<keyword evidence="5" id="KW-0862">Zinc</keyword>
<evidence type="ECO:0000256" key="10">
    <source>
        <dbReference type="HAMAP-Rule" id="MF_00952"/>
    </source>
</evidence>
<dbReference type="InterPro" id="IPR023405">
    <property type="entry name" value="Topo_IA_core_domain"/>
</dbReference>
<dbReference type="PROSITE" id="PS50880">
    <property type="entry name" value="TOPRIM"/>
    <property type="match status" value="1"/>
</dbReference>
<feature type="site" description="Interaction with DNA" evidence="10">
    <location>
        <position position="148"/>
    </location>
</feature>
<name>A0A0G0PER4_9BACT</name>
<keyword evidence="7 10" id="KW-0799">Topoisomerase</keyword>
<feature type="compositionally biased region" description="Acidic residues" evidence="11">
    <location>
        <begin position="680"/>
        <end position="690"/>
    </location>
</feature>
<gene>
    <name evidence="10" type="primary">topA</name>
    <name evidence="14" type="ORF">UT53_C0010G0010</name>
</gene>
<feature type="site" description="Interaction with DNA" evidence="10">
    <location>
        <position position="486"/>
    </location>
</feature>
<dbReference type="Gene3D" id="1.10.460.10">
    <property type="entry name" value="Topoisomerase I, domain 2"/>
    <property type="match status" value="1"/>
</dbReference>
<dbReference type="PANTHER" id="PTHR42785">
    <property type="entry name" value="DNA TOPOISOMERASE, TYPE IA, CORE"/>
    <property type="match status" value="1"/>
</dbReference>
<comment type="similarity">
    <text evidence="2 10">Belongs to the type IA topoisomerase family.</text>
</comment>
<evidence type="ECO:0000256" key="5">
    <source>
        <dbReference type="ARBA" id="ARBA00022833"/>
    </source>
</evidence>
<dbReference type="SUPFAM" id="SSF57783">
    <property type="entry name" value="Zinc beta-ribbon"/>
    <property type="match status" value="2"/>
</dbReference>
<protein>
    <recommendedName>
        <fullName evidence="10">DNA topoisomerase 1</fullName>
        <ecNumber evidence="10">5.6.2.1</ecNumber>
    </recommendedName>
    <alternativeName>
        <fullName evidence="10">DNA topoisomerase I</fullName>
    </alternativeName>
</protein>
<keyword evidence="6" id="KW-0460">Magnesium</keyword>
<keyword evidence="8 10" id="KW-0238">DNA-binding</keyword>
<dbReference type="GO" id="GO:0008270">
    <property type="term" value="F:zinc ion binding"/>
    <property type="evidence" value="ECO:0007669"/>
    <property type="project" value="UniProtKB-KW"/>
</dbReference>
<dbReference type="InterPro" id="IPR034149">
    <property type="entry name" value="TOPRIM_TopoI"/>
</dbReference>
<dbReference type="InterPro" id="IPR013824">
    <property type="entry name" value="Topo_IA_cen_sub1"/>
</dbReference>
<feature type="region of interest" description="Interaction with DNA" evidence="10">
    <location>
        <begin position="163"/>
        <end position="168"/>
    </location>
</feature>
<feature type="site" description="Interaction with DNA" evidence="10">
    <location>
        <position position="140"/>
    </location>
</feature>
<dbReference type="CDD" id="cd00186">
    <property type="entry name" value="TOP1Ac"/>
    <property type="match status" value="1"/>
</dbReference>
<dbReference type="Proteomes" id="UP000034764">
    <property type="component" value="Unassembled WGS sequence"/>
</dbReference>
<dbReference type="InterPro" id="IPR013497">
    <property type="entry name" value="Topo_IA_cen"/>
</dbReference>
<dbReference type="AlphaFoldDB" id="A0A0G0PER4"/>
<evidence type="ECO:0000256" key="8">
    <source>
        <dbReference type="ARBA" id="ARBA00023125"/>
    </source>
</evidence>
<evidence type="ECO:0000256" key="11">
    <source>
        <dbReference type="SAM" id="MobiDB-lite"/>
    </source>
</evidence>
<dbReference type="PROSITE" id="PS00396">
    <property type="entry name" value="TOPO_IA_1"/>
    <property type="match status" value="1"/>
</dbReference>
<feature type="site" description="Interaction with DNA" evidence="10">
    <location>
        <position position="303"/>
    </location>
</feature>
<feature type="domain" description="Topo IA-type catalytic" evidence="13">
    <location>
        <begin position="129"/>
        <end position="555"/>
    </location>
</feature>
<evidence type="ECO:0000313" key="15">
    <source>
        <dbReference type="Proteomes" id="UP000034764"/>
    </source>
</evidence>
<dbReference type="Gene3D" id="1.10.290.10">
    <property type="entry name" value="Topoisomerase I, domain 4"/>
    <property type="match status" value="1"/>
</dbReference>
<dbReference type="Pfam" id="PF01131">
    <property type="entry name" value="Topoisom_bac"/>
    <property type="match status" value="1"/>
</dbReference>
<evidence type="ECO:0000259" key="13">
    <source>
        <dbReference type="PROSITE" id="PS52039"/>
    </source>
</evidence>
<dbReference type="PROSITE" id="PS52039">
    <property type="entry name" value="TOPO_IA_2"/>
    <property type="match status" value="1"/>
</dbReference>
<evidence type="ECO:0000256" key="7">
    <source>
        <dbReference type="ARBA" id="ARBA00023029"/>
    </source>
</evidence>
<dbReference type="GO" id="GO:0003917">
    <property type="term" value="F:DNA topoisomerase type I (single strand cut, ATP-independent) activity"/>
    <property type="evidence" value="ECO:0007669"/>
    <property type="project" value="UniProtKB-UniRule"/>
</dbReference>
<dbReference type="InterPro" id="IPR003602">
    <property type="entry name" value="Topo_IA_DNA-bd_dom"/>
</dbReference>
<dbReference type="SMART" id="SM00436">
    <property type="entry name" value="TOP1Bc"/>
    <property type="match status" value="1"/>
</dbReference>
<comment type="function">
    <text evidence="10">Releases the supercoiling and torsional tension of DNA, which is introduced during the DNA replication and transcription, by transiently cleaving and rejoining one strand of the DNA duplex. Introduces a single-strand break via transesterification at a target site in duplex DNA. The scissile phosphodiester is attacked by the catalytic tyrosine of the enzyme, resulting in the formation of a DNA-(5'-phosphotyrosyl)-enzyme intermediate and the expulsion of a 3'-OH DNA strand. The free DNA strand then undergoes passage around the unbroken strand, thus removing DNA supercoils. Finally, in the religation step, the DNA 3'-OH attacks the covalent intermediate to expel the active-site tyrosine and restore the DNA phosphodiester backbone.</text>
</comment>
<proteinExistence type="inferred from homology"/>
<organism evidence="14 15">
    <name type="scientific">Candidatus Yanofskybacteria bacterium GW2011_GWD2_39_48</name>
    <dbReference type="NCBI Taxonomy" id="1619031"/>
    <lineage>
        <taxon>Bacteria</taxon>
        <taxon>Candidatus Yanofskyibacteriota</taxon>
    </lineage>
</organism>
<comment type="catalytic activity">
    <reaction evidence="1 10">
        <text>ATP-independent breakage of single-stranded DNA, followed by passage and rejoining.</text>
        <dbReference type="EC" id="5.6.2.1"/>
    </reaction>
</comment>
<dbReference type="PATRIC" id="fig|1619031.3.peg.257"/>
<evidence type="ECO:0000256" key="6">
    <source>
        <dbReference type="ARBA" id="ARBA00022842"/>
    </source>
</evidence>
<dbReference type="Pfam" id="PF01751">
    <property type="entry name" value="Toprim"/>
    <property type="match status" value="1"/>
</dbReference>
<dbReference type="EMBL" id="LBXD01000010">
    <property type="protein sequence ID" value="KKR23656.1"/>
    <property type="molecule type" value="Genomic_DNA"/>
</dbReference>
<feature type="compositionally biased region" description="Basic and acidic residues" evidence="11">
    <location>
        <begin position="660"/>
        <end position="677"/>
    </location>
</feature>
<evidence type="ECO:0000256" key="9">
    <source>
        <dbReference type="ARBA" id="ARBA00023235"/>
    </source>
</evidence>
<dbReference type="InterPro" id="IPR013498">
    <property type="entry name" value="Topo_IA_Znf"/>
</dbReference>
<dbReference type="InterPro" id="IPR000380">
    <property type="entry name" value="Topo_IA"/>
</dbReference>
<dbReference type="GO" id="GO:0005694">
    <property type="term" value="C:chromosome"/>
    <property type="evidence" value="ECO:0007669"/>
    <property type="project" value="InterPro"/>
</dbReference>
<keyword evidence="9 10" id="KW-0413">Isomerase</keyword>
<comment type="subunit">
    <text evidence="10">Monomer.</text>
</comment>
<keyword evidence="3" id="KW-0479">Metal-binding</keyword>
<evidence type="ECO:0000256" key="1">
    <source>
        <dbReference type="ARBA" id="ARBA00000213"/>
    </source>
</evidence>
<dbReference type="NCBIfam" id="TIGR01051">
    <property type="entry name" value="topA_bact"/>
    <property type="match status" value="1"/>
</dbReference>
<dbReference type="InterPro" id="IPR013826">
    <property type="entry name" value="Topo_IA_cen_sub3"/>
</dbReference>
<keyword evidence="4" id="KW-0863">Zinc-finger</keyword>
<dbReference type="GO" id="GO:0006265">
    <property type="term" value="P:DNA topological change"/>
    <property type="evidence" value="ECO:0007669"/>
    <property type="project" value="UniProtKB-UniRule"/>
</dbReference>
<dbReference type="Gene3D" id="3.40.50.140">
    <property type="match status" value="1"/>
</dbReference>